<reference evidence="1 2" key="2">
    <citation type="journal article" date="2022" name="Mol. Ecol. Resour.">
        <title>The genomes of chicory, endive, great burdock and yacon provide insights into Asteraceae paleo-polyploidization history and plant inulin production.</title>
        <authorList>
            <person name="Fan W."/>
            <person name="Wang S."/>
            <person name="Wang H."/>
            <person name="Wang A."/>
            <person name="Jiang F."/>
            <person name="Liu H."/>
            <person name="Zhao H."/>
            <person name="Xu D."/>
            <person name="Zhang Y."/>
        </authorList>
    </citation>
    <scope>NUCLEOTIDE SEQUENCE [LARGE SCALE GENOMIC DNA]</scope>
    <source>
        <strain evidence="2">cv. Yunnan</strain>
        <tissue evidence="1">Leaves</tissue>
    </source>
</reference>
<comment type="caution">
    <text evidence="1">The sequence shown here is derived from an EMBL/GenBank/DDBJ whole genome shotgun (WGS) entry which is preliminary data.</text>
</comment>
<protein>
    <submittedName>
        <fullName evidence="1">Uncharacterized protein</fullName>
    </submittedName>
</protein>
<sequence length="113" mass="12300">MDFCQNISLSGGLPANYQPEQHLHCSLDNLLSGHSMEESDINMEWLSIFVEDCLSSSGNCMPPESKPKPQSTTCNAQGTNTAAEPKVKEKETHSTLKLVVPCKARGREAQHAG</sequence>
<evidence type="ECO:0000313" key="1">
    <source>
        <dbReference type="EMBL" id="KAI3822728.1"/>
    </source>
</evidence>
<gene>
    <name evidence="1" type="ORF">L1987_10325</name>
</gene>
<name>A0ACB9JRU6_9ASTR</name>
<keyword evidence="2" id="KW-1185">Reference proteome</keyword>
<accession>A0ACB9JRU6</accession>
<evidence type="ECO:0000313" key="2">
    <source>
        <dbReference type="Proteomes" id="UP001056120"/>
    </source>
</evidence>
<dbReference type="Proteomes" id="UP001056120">
    <property type="component" value="Linkage Group LG03"/>
</dbReference>
<reference evidence="2" key="1">
    <citation type="journal article" date="2022" name="Mol. Ecol. Resour.">
        <title>The genomes of chicory, endive, great burdock and yacon provide insights into Asteraceae palaeo-polyploidization history and plant inulin production.</title>
        <authorList>
            <person name="Fan W."/>
            <person name="Wang S."/>
            <person name="Wang H."/>
            <person name="Wang A."/>
            <person name="Jiang F."/>
            <person name="Liu H."/>
            <person name="Zhao H."/>
            <person name="Xu D."/>
            <person name="Zhang Y."/>
        </authorList>
    </citation>
    <scope>NUCLEOTIDE SEQUENCE [LARGE SCALE GENOMIC DNA]</scope>
    <source>
        <strain evidence="2">cv. Yunnan</strain>
    </source>
</reference>
<proteinExistence type="predicted"/>
<dbReference type="EMBL" id="CM042020">
    <property type="protein sequence ID" value="KAI3822728.1"/>
    <property type="molecule type" value="Genomic_DNA"/>
</dbReference>
<organism evidence="1 2">
    <name type="scientific">Smallanthus sonchifolius</name>
    <dbReference type="NCBI Taxonomy" id="185202"/>
    <lineage>
        <taxon>Eukaryota</taxon>
        <taxon>Viridiplantae</taxon>
        <taxon>Streptophyta</taxon>
        <taxon>Embryophyta</taxon>
        <taxon>Tracheophyta</taxon>
        <taxon>Spermatophyta</taxon>
        <taxon>Magnoliopsida</taxon>
        <taxon>eudicotyledons</taxon>
        <taxon>Gunneridae</taxon>
        <taxon>Pentapetalae</taxon>
        <taxon>asterids</taxon>
        <taxon>campanulids</taxon>
        <taxon>Asterales</taxon>
        <taxon>Asteraceae</taxon>
        <taxon>Asteroideae</taxon>
        <taxon>Heliantheae alliance</taxon>
        <taxon>Millerieae</taxon>
        <taxon>Smallanthus</taxon>
    </lineage>
</organism>